<proteinExistence type="predicted"/>
<evidence type="ECO:0000313" key="3">
    <source>
        <dbReference type="EMBL" id="OGH88846.1"/>
    </source>
</evidence>
<dbReference type="PROSITE" id="PS51831">
    <property type="entry name" value="HD"/>
    <property type="match status" value="1"/>
</dbReference>
<keyword evidence="1" id="KW-1133">Transmembrane helix</keyword>
<reference evidence="3 4" key="1">
    <citation type="journal article" date="2016" name="Nat. Commun.">
        <title>Thousands of microbial genomes shed light on interconnected biogeochemical processes in an aquifer system.</title>
        <authorList>
            <person name="Anantharaman K."/>
            <person name="Brown C.T."/>
            <person name="Hug L.A."/>
            <person name="Sharon I."/>
            <person name="Castelle C.J."/>
            <person name="Probst A.J."/>
            <person name="Thomas B.C."/>
            <person name="Singh A."/>
            <person name="Wilkins M.J."/>
            <person name="Karaoz U."/>
            <person name="Brodie E.L."/>
            <person name="Williams K.H."/>
            <person name="Hubbard S.S."/>
            <person name="Banfield J.F."/>
        </authorList>
    </citation>
    <scope>NUCLEOTIDE SEQUENCE [LARGE SCALE GENOMIC DNA]</scope>
</reference>
<dbReference type="CDD" id="cd00077">
    <property type="entry name" value="HDc"/>
    <property type="match status" value="1"/>
</dbReference>
<dbReference type="PANTHER" id="PTHR11373:SF41">
    <property type="entry name" value="METAL-DEPENDENT PHOSPHOHYDROLASE"/>
    <property type="match status" value="1"/>
</dbReference>
<gene>
    <name evidence="3" type="ORF">A2537_02605</name>
</gene>
<dbReference type="Pfam" id="PF01966">
    <property type="entry name" value="HD"/>
    <property type="match status" value="1"/>
</dbReference>
<feature type="transmembrane region" description="Helical" evidence="1">
    <location>
        <begin position="205"/>
        <end position="223"/>
    </location>
</feature>
<keyword evidence="1" id="KW-0812">Transmembrane</keyword>
<keyword evidence="1" id="KW-0472">Membrane</keyword>
<dbReference type="GO" id="GO:0006203">
    <property type="term" value="P:dGTP catabolic process"/>
    <property type="evidence" value="ECO:0007669"/>
    <property type="project" value="TreeGrafter"/>
</dbReference>
<feature type="domain" description="HD" evidence="2">
    <location>
        <begin position="53"/>
        <end position="155"/>
    </location>
</feature>
<evidence type="ECO:0000256" key="1">
    <source>
        <dbReference type="SAM" id="Phobius"/>
    </source>
</evidence>
<dbReference type="InterPro" id="IPR006674">
    <property type="entry name" value="HD_domain"/>
</dbReference>
<dbReference type="SUPFAM" id="SSF109604">
    <property type="entry name" value="HD-domain/PDEase-like"/>
    <property type="match status" value="1"/>
</dbReference>
<organism evidence="3 4">
    <name type="scientific">Candidatus Magasanikbacteria bacterium RIFOXYD2_FULL_36_9</name>
    <dbReference type="NCBI Taxonomy" id="1798707"/>
    <lineage>
        <taxon>Bacteria</taxon>
        <taxon>Candidatus Magasanikiibacteriota</taxon>
    </lineage>
</organism>
<dbReference type="Gene3D" id="1.10.3210.10">
    <property type="entry name" value="Hypothetical protein af1432"/>
    <property type="match status" value="1"/>
</dbReference>
<dbReference type="GO" id="GO:0008832">
    <property type="term" value="F:dGTPase activity"/>
    <property type="evidence" value="ECO:0007669"/>
    <property type="project" value="TreeGrafter"/>
</dbReference>
<dbReference type="SMART" id="SM00471">
    <property type="entry name" value="HDc"/>
    <property type="match status" value="1"/>
</dbReference>
<dbReference type="InterPro" id="IPR003607">
    <property type="entry name" value="HD/PDEase_dom"/>
</dbReference>
<evidence type="ECO:0000259" key="2">
    <source>
        <dbReference type="PROSITE" id="PS51831"/>
    </source>
</evidence>
<dbReference type="InterPro" id="IPR050135">
    <property type="entry name" value="dGTPase-like"/>
</dbReference>
<dbReference type="Proteomes" id="UP000178490">
    <property type="component" value="Unassembled WGS sequence"/>
</dbReference>
<dbReference type="EMBL" id="MFRC01000060">
    <property type="protein sequence ID" value="OGH88846.1"/>
    <property type="molecule type" value="Genomic_DNA"/>
</dbReference>
<comment type="caution">
    <text evidence="3">The sequence shown here is derived from an EMBL/GenBank/DDBJ whole genome shotgun (WGS) entry which is preliminary data.</text>
</comment>
<name>A0A1F6NY52_9BACT</name>
<accession>A0A1F6NY52</accession>
<protein>
    <recommendedName>
        <fullName evidence="2">HD domain-containing protein</fullName>
    </recommendedName>
</protein>
<dbReference type="PANTHER" id="PTHR11373">
    <property type="entry name" value="DEOXYNUCLEOSIDE TRIPHOSPHATE TRIPHOSPHOHYDROLASE"/>
    <property type="match status" value="1"/>
</dbReference>
<evidence type="ECO:0000313" key="4">
    <source>
        <dbReference type="Proteomes" id="UP000178490"/>
    </source>
</evidence>
<sequence length="329" mass="38816">MKYIDYIYGEIEIVEPIVLDIIKSKPMQRMKGVDQHGYLHNPKNIIFKYDKSRFSHSLGVYILLKRFGAPLEEQIAGLLHDVSHSAFSHCMDALKGSNLVQDYQDNIHEQYIKDSEIFDILKKYNLNLDYLMNDNNFPLKEKASPDLCADRIDYLLRDAVIFNEIEPEKARYFLDNLLIKNNSWIFKNFKPAKEFRDLFSLMNKIYYAGLLTATMFYTLSNLIRHALIKNYISENDLYTTDFEVLDKINVYLEKDSELKKLNDRVHNQVAFVNDPNNFEIKVTHKSRVIDPLFLDGEVIKKLSDVDIVWREKIVEEKKPKVYYLRYVGI</sequence>
<dbReference type="AlphaFoldDB" id="A0A1F6NY52"/>